<keyword evidence="1" id="KW-1133">Transmembrane helix</keyword>
<organism evidence="2 3">
    <name type="scientific">Segatella copri</name>
    <dbReference type="NCBI Taxonomy" id="165179"/>
    <lineage>
        <taxon>Bacteria</taxon>
        <taxon>Pseudomonadati</taxon>
        <taxon>Bacteroidota</taxon>
        <taxon>Bacteroidia</taxon>
        <taxon>Bacteroidales</taxon>
        <taxon>Prevotellaceae</taxon>
        <taxon>Segatella</taxon>
    </lineage>
</organism>
<dbReference type="AlphaFoldDB" id="A0AA92V9C1"/>
<keyword evidence="1" id="KW-0812">Transmembrane</keyword>
<proteinExistence type="predicted"/>
<sequence length="192" mass="22353">MSEYFQPLYDVLFDLYDSISIQKDISFGDLLAAVSIFLAVYQFRKQMIASRKDHEREQKESWFLNVIVLPLLPEFKKFYDGLVDNVKEQRGRINNTPPGHDNENRLELIGKIEDENGSTIMDFYNHVSVLVGSYDESLGAKLMTMMDDLVDICSDLVRRYEDVDNQDAISVHILRHEREVISFLNRGIRVIK</sequence>
<accession>A0AA92V9C1</accession>
<dbReference type="EMBL" id="QROP01000037">
    <property type="protein sequence ID" value="RHL35092.1"/>
    <property type="molecule type" value="Genomic_DNA"/>
</dbReference>
<protein>
    <submittedName>
        <fullName evidence="2">Uncharacterized protein</fullName>
    </submittedName>
</protein>
<gene>
    <name evidence="2" type="ORF">DW026_12040</name>
</gene>
<dbReference type="Proteomes" id="UP000283672">
    <property type="component" value="Unassembled WGS sequence"/>
</dbReference>
<comment type="caution">
    <text evidence="2">The sequence shown here is derived from an EMBL/GenBank/DDBJ whole genome shotgun (WGS) entry which is preliminary data.</text>
</comment>
<keyword evidence="1" id="KW-0472">Membrane</keyword>
<reference evidence="2 3" key="1">
    <citation type="submission" date="2018-08" db="EMBL/GenBank/DDBJ databases">
        <title>A genome reference for cultivated species of the human gut microbiota.</title>
        <authorList>
            <person name="Zou Y."/>
            <person name="Xue W."/>
            <person name="Luo G."/>
        </authorList>
    </citation>
    <scope>NUCLEOTIDE SEQUENCE [LARGE SCALE GENOMIC DNA]</scope>
    <source>
        <strain evidence="2 3">AF38-11</strain>
    </source>
</reference>
<name>A0AA92V9C1_9BACT</name>
<feature type="transmembrane region" description="Helical" evidence="1">
    <location>
        <begin position="25"/>
        <end position="43"/>
    </location>
</feature>
<evidence type="ECO:0000256" key="1">
    <source>
        <dbReference type="SAM" id="Phobius"/>
    </source>
</evidence>
<dbReference type="RefSeq" id="WP_118416809.1">
    <property type="nucleotide sequence ID" value="NZ_QROP01000037.1"/>
</dbReference>
<evidence type="ECO:0000313" key="2">
    <source>
        <dbReference type="EMBL" id="RHL35092.1"/>
    </source>
</evidence>
<evidence type="ECO:0000313" key="3">
    <source>
        <dbReference type="Proteomes" id="UP000283672"/>
    </source>
</evidence>